<protein>
    <recommendedName>
        <fullName evidence="2">Prenyltransferase</fullName>
    </recommendedName>
</protein>
<evidence type="ECO:0000313" key="1">
    <source>
        <dbReference type="EMBL" id="SUZ80808.1"/>
    </source>
</evidence>
<dbReference type="AlphaFoldDB" id="A0A381QPR3"/>
<name>A0A381QPR3_9ZZZZ</name>
<feature type="non-terminal residue" evidence="1">
    <location>
        <position position="1"/>
    </location>
</feature>
<accession>A0A381QPR3</accession>
<dbReference type="InterPro" id="IPR008928">
    <property type="entry name" value="6-hairpin_glycosidase_sf"/>
</dbReference>
<evidence type="ECO:0008006" key="2">
    <source>
        <dbReference type="Google" id="ProtNLM"/>
    </source>
</evidence>
<proteinExistence type="predicted"/>
<gene>
    <name evidence="1" type="ORF">METZ01_LOCUS33662</name>
</gene>
<organism evidence="1">
    <name type="scientific">marine metagenome</name>
    <dbReference type="NCBI Taxonomy" id="408172"/>
    <lineage>
        <taxon>unclassified sequences</taxon>
        <taxon>metagenomes</taxon>
        <taxon>ecological metagenomes</taxon>
    </lineage>
</organism>
<dbReference type="GO" id="GO:0005975">
    <property type="term" value="P:carbohydrate metabolic process"/>
    <property type="evidence" value="ECO:0007669"/>
    <property type="project" value="InterPro"/>
</dbReference>
<dbReference type="EMBL" id="UINC01001442">
    <property type="protein sequence ID" value="SUZ80808.1"/>
    <property type="molecule type" value="Genomic_DNA"/>
</dbReference>
<dbReference type="Gene3D" id="1.50.10.10">
    <property type="match status" value="1"/>
</dbReference>
<dbReference type="SUPFAM" id="SSF48208">
    <property type="entry name" value="Six-hairpin glycosidases"/>
    <property type="match status" value="1"/>
</dbReference>
<reference evidence="1" key="1">
    <citation type="submission" date="2018-05" db="EMBL/GenBank/DDBJ databases">
        <authorList>
            <person name="Lanie J.A."/>
            <person name="Ng W.-L."/>
            <person name="Kazmierczak K.M."/>
            <person name="Andrzejewski T.M."/>
            <person name="Davidsen T.M."/>
            <person name="Wayne K.J."/>
            <person name="Tettelin H."/>
            <person name="Glass J.I."/>
            <person name="Rusch D."/>
            <person name="Podicherti R."/>
            <person name="Tsui H.-C.T."/>
            <person name="Winkler M.E."/>
        </authorList>
    </citation>
    <scope>NUCLEOTIDE SEQUENCE</scope>
</reference>
<dbReference type="InterPro" id="IPR012341">
    <property type="entry name" value="6hp_glycosidase-like_sf"/>
</dbReference>
<sequence>VPGLVSAADLRCTAGTIAEWQLPDGMIPWFPGGHADPWNHVEAAMALAVTGHLDEAEAAYRWLVGNQHESGAWHRFYLAGGIEDAKFDANVTAYVATGVWHHWLLTGDRSFLEALWPVVERAIDFVLDLQTPRGEVLWARHPDGTPWSFALLTGSSSICHSLRCAVALAEELGHERPDWELSLGHLAHVVRTRPDGAFAPKDRWAMDWYYPVLGGAVTGDEARYHLADRYHEFVMEGHGVRCVGNKDWATAAETSECAMAHLLVDDRGTALDLFHSTLAMRRPDGRYLTGIVYPDRVTFPDEECSTYTAAAVILAADALSGASPASSLFVDHSALPDVIDVEPRVREVD</sequence>